<organism evidence="13">
    <name type="scientific">Ephydatia fluviatilis</name>
    <dbReference type="NCBI Taxonomy" id="31330"/>
    <lineage>
        <taxon>Eukaryota</taxon>
        <taxon>Metazoa</taxon>
        <taxon>Porifera</taxon>
        <taxon>Demospongiae</taxon>
        <taxon>Heteroscleromorpha</taxon>
        <taxon>Spongillida</taxon>
        <taxon>Spongillidae</taxon>
        <taxon>Ephydatia</taxon>
    </lineage>
</organism>
<dbReference type="PROSITE" id="PS00109">
    <property type="entry name" value="PROTEIN_KINASE_TYR"/>
    <property type="match status" value="1"/>
</dbReference>
<sequence>QKGHMTLPDYTQKAQMPLPGNTQKGHMTLPDYTQKAQMPLPGNTQKGHMTLPDYTQKGEMPLPGNTQKGHMTLPDYTQKGEMPLPGNTQKGHMTLPDYTQKAQMPLPGNTQKGQVALASVEVHNKVDLRDVALVADQIRNLPPDQLQQLLAMVGQINRAVSPEAMLDHQENKVLLPEDSASLVDPSGSLTSLVADMENTFYISPSALSDLVPIGHGQFGEVFRATLHKGTPGEVLVAVKTTKKDSSEKDRADFMKEMAVMSTLLHPNIVRFYGVVHKAVDSDLIVLEYLPFGDLKSYLTKTTHSRKQLVKYMIDVATGMHYISEKGLVHRDLAARNVLVGENEVCKVADFGLLRELPEDGDIYFSMHNIPCPIKWMPPESIDGGKFSVASDVWSFGVLMWEMFNPSKPPYQGMSNMECAVAVCKGYRLPLPRGIPSILAKVMESCWHQNPHKRPGFLIILSLLTTKVLSEVS</sequence>
<dbReference type="FunFam" id="1.10.510.10:FF:001512">
    <property type="entry name" value="Receptor tyrosine-protein kinase erbB-2"/>
    <property type="match status" value="1"/>
</dbReference>
<comment type="subcellular location">
    <subcellularLocation>
        <location evidence="2">Endomembrane system</location>
    </subcellularLocation>
    <subcellularLocation>
        <location evidence="1">Membrane</location>
        <topology evidence="1">Single-pass membrane protein</topology>
    </subcellularLocation>
</comment>
<dbReference type="SUPFAM" id="SSF56112">
    <property type="entry name" value="Protein kinase-like (PK-like)"/>
    <property type="match status" value="1"/>
</dbReference>
<feature type="domain" description="Protein kinase" evidence="12">
    <location>
        <begin position="207"/>
        <end position="468"/>
    </location>
</feature>
<evidence type="ECO:0000256" key="1">
    <source>
        <dbReference type="ARBA" id="ARBA00004167"/>
    </source>
</evidence>
<dbReference type="Pfam" id="PF07714">
    <property type="entry name" value="PK_Tyr_Ser-Thr"/>
    <property type="match status" value="1"/>
</dbReference>
<dbReference type="InterPro" id="IPR008266">
    <property type="entry name" value="Tyr_kinase_AS"/>
</dbReference>
<evidence type="ECO:0000256" key="9">
    <source>
        <dbReference type="ARBA" id="ARBA00051243"/>
    </source>
</evidence>
<reference evidence="13" key="2">
    <citation type="journal article" date="2001" name="Gene">
        <title>Sponge homologs of vertebrate protein tyrosine kinases and frequent domain shufflings in the early evolution of animals before the parazoan-eumetazoan split.</title>
        <authorList>
            <person name="Suga H."/>
            <person name="Katoh K."/>
            <person name="Miyata T."/>
        </authorList>
    </citation>
    <scope>NUCLEOTIDE SEQUENCE</scope>
</reference>
<dbReference type="PROSITE" id="PS00107">
    <property type="entry name" value="PROTEIN_KINASE_ATP"/>
    <property type="match status" value="1"/>
</dbReference>
<dbReference type="GO" id="GO:0007169">
    <property type="term" value="P:cell surface receptor protein tyrosine kinase signaling pathway"/>
    <property type="evidence" value="ECO:0007669"/>
    <property type="project" value="TreeGrafter"/>
</dbReference>
<dbReference type="CDD" id="cd00192">
    <property type="entry name" value="PTKc"/>
    <property type="match status" value="1"/>
</dbReference>
<keyword evidence="7" id="KW-0472">Membrane</keyword>
<dbReference type="PANTHER" id="PTHR24416">
    <property type="entry name" value="TYROSINE-PROTEIN KINASE RECEPTOR"/>
    <property type="match status" value="1"/>
</dbReference>
<comment type="catalytic activity">
    <reaction evidence="9">
        <text>L-tyrosyl-[protein] + ATP = O-phospho-L-tyrosyl-[protein] + ADP + H(+)</text>
        <dbReference type="Rhea" id="RHEA:10596"/>
        <dbReference type="Rhea" id="RHEA-COMP:10136"/>
        <dbReference type="Rhea" id="RHEA-COMP:20101"/>
        <dbReference type="ChEBI" id="CHEBI:15378"/>
        <dbReference type="ChEBI" id="CHEBI:30616"/>
        <dbReference type="ChEBI" id="CHEBI:46858"/>
        <dbReference type="ChEBI" id="CHEBI:61978"/>
        <dbReference type="ChEBI" id="CHEBI:456216"/>
        <dbReference type="EC" id="2.7.10.1"/>
    </reaction>
</comment>
<dbReference type="GO" id="GO:0012505">
    <property type="term" value="C:endomembrane system"/>
    <property type="evidence" value="ECO:0007669"/>
    <property type="project" value="UniProtKB-SubCell"/>
</dbReference>
<keyword evidence="8" id="KW-0829">Tyrosine-protein kinase</keyword>
<dbReference type="GO" id="GO:0050793">
    <property type="term" value="P:regulation of developmental process"/>
    <property type="evidence" value="ECO:0007669"/>
    <property type="project" value="UniProtKB-ARBA"/>
</dbReference>
<dbReference type="PANTHER" id="PTHR24416:SF611">
    <property type="entry name" value="TYROSINE-PROTEIN KINASE TRANSMEMBRANE RECEPTOR ROR"/>
    <property type="match status" value="1"/>
</dbReference>
<evidence type="ECO:0000256" key="4">
    <source>
        <dbReference type="ARBA" id="ARBA00022741"/>
    </source>
</evidence>
<gene>
    <name evidence="13" type="primary">EfPTK148</name>
</gene>
<evidence type="ECO:0000256" key="5">
    <source>
        <dbReference type="ARBA" id="ARBA00022777"/>
    </source>
</evidence>
<accession>Q9Y1Y0</accession>
<dbReference type="InterPro" id="IPR020635">
    <property type="entry name" value="Tyr_kinase_cat_dom"/>
</dbReference>
<feature type="non-terminal residue" evidence="13">
    <location>
        <position position="1"/>
    </location>
</feature>
<dbReference type="GO" id="GO:0043235">
    <property type="term" value="C:receptor complex"/>
    <property type="evidence" value="ECO:0007669"/>
    <property type="project" value="TreeGrafter"/>
</dbReference>
<reference evidence="13" key="1">
    <citation type="journal article" date="1999" name="J. Mol. Evol.">
        <title>Extensive gene duplication in the early evolution of animals before the parazoan-eumetazoan split demonstrated by G proteins and protein tyrosine kinases from sponge and hydra.</title>
        <authorList>
            <person name="Suga H."/>
            <person name="Koyanagi M."/>
            <person name="Hoshiyama D."/>
            <person name="Ono K."/>
            <person name="Iwabe N."/>
            <person name="Kuma K."/>
            <person name="Miyata T."/>
        </authorList>
    </citation>
    <scope>NUCLEOTIDE SEQUENCE</scope>
</reference>
<evidence type="ECO:0000256" key="10">
    <source>
        <dbReference type="PROSITE-ProRule" id="PRU10141"/>
    </source>
</evidence>
<dbReference type="EMBL" id="AB006568">
    <property type="protein sequence ID" value="BAA81722.3"/>
    <property type="molecule type" value="mRNA"/>
</dbReference>
<feature type="binding site" evidence="10">
    <location>
        <position position="239"/>
    </location>
    <ligand>
        <name>ATP</name>
        <dbReference type="ChEBI" id="CHEBI:30616"/>
    </ligand>
</feature>
<dbReference type="InterPro" id="IPR011009">
    <property type="entry name" value="Kinase-like_dom_sf"/>
</dbReference>
<evidence type="ECO:0000256" key="8">
    <source>
        <dbReference type="ARBA" id="ARBA00023137"/>
    </source>
</evidence>
<dbReference type="InterPro" id="IPR001245">
    <property type="entry name" value="Ser-Thr/Tyr_kinase_cat_dom"/>
</dbReference>
<evidence type="ECO:0000256" key="7">
    <source>
        <dbReference type="ARBA" id="ARBA00023136"/>
    </source>
</evidence>
<feature type="region of interest" description="Disordered" evidence="11">
    <location>
        <begin position="1"/>
        <end position="28"/>
    </location>
</feature>
<evidence type="ECO:0000313" key="13">
    <source>
        <dbReference type="EMBL" id="BAA81722.3"/>
    </source>
</evidence>
<dbReference type="GO" id="GO:0048468">
    <property type="term" value="P:cell development"/>
    <property type="evidence" value="ECO:0007669"/>
    <property type="project" value="UniProtKB-ARBA"/>
</dbReference>
<keyword evidence="6 10" id="KW-0067">ATP-binding</keyword>
<dbReference type="GO" id="GO:0005886">
    <property type="term" value="C:plasma membrane"/>
    <property type="evidence" value="ECO:0007669"/>
    <property type="project" value="TreeGrafter"/>
</dbReference>
<evidence type="ECO:0000256" key="3">
    <source>
        <dbReference type="ARBA" id="ARBA00022679"/>
    </source>
</evidence>
<dbReference type="GO" id="GO:0004714">
    <property type="term" value="F:transmembrane receptor protein tyrosine kinase activity"/>
    <property type="evidence" value="ECO:0007669"/>
    <property type="project" value="UniProtKB-EC"/>
</dbReference>
<evidence type="ECO:0000256" key="2">
    <source>
        <dbReference type="ARBA" id="ARBA00004308"/>
    </source>
</evidence>
<keyword evidence="3" id="KW-0808">Transferase</keyword>
<dbReference type="PRINTS" id="PR00109">
    <property type="entry name" value="TYRKINASE"/>
</dbReference>
<dbReference type="PROSITE" id="PS50011">
    <property type="entry name" value="PROTEIN_KINASE_DOM"/>
    <property type="match status" value="1"/>
</dbReference>
<keyword evidence="5 13" id="KW-0418">Kinase</keyword>
<proteinExistence type="evidence at transcript level"/>
<dbReference type="Gene3D" id="1.10.510.10">
    <property type="entry name" value="Transferase(Phosphotransferase) domain 1"/>
    <property type="match status" value="1"/>
</dbReference>
<dbReference type="AlphaFoldDB" id="Q9Y1Y0"/>
<dbReference type="InterPro" id="IPR017441">
    <property type="entry name" value="Protein_kinase_ATP_BS"/>
</dbReference>
<evidence type="ECO:0000256" key="11">
    <source>
        <dbReference type="SAM" id="MobiDB-lite"/>
    </source>
</evidence>
<keyword evidence="4 10" id="KW-0547">Nucleotide-binding</keyword>
<protein>
    <submittedName>
        <fullName evidence="13">Protein tyrosine kinase</fullName>
    </submittedName>
</protein>
<feature type="region of interest" description="Disordered" evidence="11">
    <location>
        <begin position="42"/>
        <end position="79"/>
    </location>
</feature>
<dbReference type="SMART" id="SM00219">
    <property type="entry name" value="TyrKc"/>
    <property type="match status" value="1"/>
</dbReference>
<dbReference type="InterPro" id="IPR050122">
    <property type="entry name" value="RTK"/>
</dbReference>
<evidence type="ECO:0000256" key="6">
    <source>
        <dbReference type="ARBA" id="ARBA00022840"/>
    </source>
</evidence>
<dbReference type="InterPro" id="IPR000719">
    <property type="entry name" value="Prot_kinase_dom"/>
</dbReference>
<evidence type="ECO:0000259" key="12">
    <source>
        <dbReference type="PROSITE" id="PS50011"/>
    </source>
</evidence>
<dbReference type="GO" id="GO:0005524">
    <property type="term" value="F:ATP binding"/>
    <property type="evidence" value="ECO:0007669"/>
    <property type="project" value="UniProtKB-UniRule"/>
</dbReference>
<name>Q9Y1Y0_9METZ</name>